<dbReference type="STRING" id="874156.GCA_001021555_02276"/>
<feature type="domain" description="Amine oxidase" evidence="1">
    <location>
        <begin position="88"/>
        <end position="308"/>
    </location>
</feature>
<accession>A0A0H0XKL7</accession>
<dbReference type="OrthoDB" id="5792777at2"/>
<protein>
    <recommendedName>
        <fullName evidence="1">Amine oxidase domain-containing protein</fullName>
    </recommendedName>
</protein>
<dbReference type="GO" id="GO:0016491">
    <property type="term" value="F:oxidoreductase activity"/>
    <property type="evidence" value="ECO:0007669"/>
    <property type="project" value="InterPro"/>
</dbReference>
<dbReference type="PATRIC" id="fig|874156.12.peg.2214"/>
<dbReference type="PRINTS" id="PR00419">
    <property type="entry name" value="ADXRDTASE"/>
</dbReference>
<dbReference type="Pfam" id="PF13450">
    <property type="entry name" value="NAD_binding_8"/>
    <property type="match status" value="1"/>
</dbReference>
<dbReference type="AlphaFoldDB" id="A0A0H0XKL7"/>
<dbReference type="Proteomes" id="UP000053455">
    <property type="component" value="Unassembled WGS sequence"/>
</dbReference>
<name>A0A0H0XKL7_9SPHN</name>
<dbReference type="RefSeq" id="WP_047094061.1">
    <property type="nucleotide sequence ID" value="NZ_LBHU01000003.1"/>
</dbReference>
<reference evidence="2 3" key="1">
    <citation type="submission" date="2015-04" db="EMBL/GenBank/DDBJ databases">
        <title>The draft genome sequence of Erythrobacter marinus HWDM-33.</title>
        <authorList>
            <person name="Zhuang L."/>
            <person name="Liu Y."/>
            <person name="Shao Z."/>
        </authorList>
    </citation>
    <scope>NUCLEOTIDE SEQUENCE [LARGE SCALE GENOMIC DNA]</scope>
    <source>
        <strain evidence="2 3">HWDM-33</strain>
    </source>
</reference>
<proteinExistence type="predicted"/>
<dbReference type="InterPro" id="IPR002937">
    <property type="entry name" value="Amino_oxidase"/>
</dbReference>
<evidence type="ECO:0000313" key="2">
    <source>
        <dbReference type="EMBL" id="KLI63168.1"/>
    </source>
</evidence>
<dbReference type="Gene3D" id="3.90.660.10">
    <property type="match status" value="1"/>
</dbReference>
<dbReference type="Gene3D" id="3.50.50.60">
    <property type="entry name" value="FAD/NAD(P)-binding domain"/>
    <property type="match status" value="1"/>
</dbReference>
<sequence>MNTIAIIGAGMAGLSCATRLAAAGHTVTVFDKGRGPGGRMATRRAEVAGETLLFDHGAQYLTARDDRFARQVAEWETSGVVARWPAAGQGAFVGVPGMNAPIKAMASGLDVHFGNRVEAFGQSGAGWRLDGEGLPEHLFDTILVAVPAEQAGPLLSAHSPDMARIADRTVAGPCWTVMAAFESALDHGDTIQDAGAIGWAARNSAKPGRGHEECWVVQASPDWSREYLEEEADAVIPLLLEELRARVGGKLPVIRHVAAHRWRYARSGAAGQSAVWDREVRVGACGDWLIGPRIEDAFISGLELADKVLADG</sequence>
<dbReference type="EMBL" id="LBHU01000003">
    <property type="protein sequence ID" value="KLI63168.1"/>
    <property type="molecule type" value="Genomic_DNA"/>
</dbReference>
<gene>
    <name evidence="2" type="ORF">AAV99_10805</name>
</gene>
<organism evidence="2 3">
    <name type="scientific">Aurantiacibacter marinus</name>
    <dbReference type="NCBI Taxonomy" id="874156"/>
    <lineage>
        <taxon>Bacteria</taxon>
        <taxon>Pseudomonadati</taxon>
        <taxon>Pseudomonadota</taxon>
        <taxon>Alphaproteobacteria</taxon>
        <taxon>Sphingomonadales</taxon>
        <taxon>Erythrobacteraceae</taxon>
        <taxon>Aurantiacibacter</taxon>
    </lineage>
</organism>
<dbReference type="InterPro" id="IPR036188">
    <property type="entry name" value="FAD/NAD-bd_sf"/>
</dbReference>
<evidence type="ECO:0000313" key="3">
    <source>
        <dbReference type="Proteomes" id="UP000053455"/>
    </source>
</evidence>
<dbReference type="Pfam" id="PF01593">
    <property type="entry name" value="Amino_oxidase"/>
    <property type="match status" value="1"/>
</dbReference>
<dbReference type="PANTHER" id="PTHR16128">
    <property type="entry name" value="FAD/NAD(P)-BINDING OXIDOREDUCTASE FAMILY PROTEIN"/>
    <property type="match status" value="1"/>
</dbReference>
<evidence type="ECO:0000259" key="1">
    <source>
        <dbReference type="Pfam" id="PF01593"/>
    </source>
</evidence>
<comment type="caution">
    <text evidence="2">The sequence shown here is derived from an EMBL/GenBank/DDBJ whole genome shotgun (WGS) entry which is preliminary data.</text>
</comment>
<keyword evidence="3" id="KW-1185">Reference proteome</keyword>
<dbReference type="PANTHER" id="PTHR16128:SF5">
    <property type="entry name" value="FAD_NAD(P)-BINDING OXIDOREDUCTASE FAMILY PROTEIN"/>
    <property type="match status" value="1"/>
</dbReference>
<dbReference type="SUPFAM" id="SSF51905">
    <property type="entry name" value="FAD/NAD(P)-binding domain"/>
    <property type="match status" value="1"/>
</dbReference>